<protein>
    <recommendedName>
        <fullName evidence="4">Glutaredoxin</fullName>
    </recommendedName>
</protein>
<dbReference type="PANTHER" id="PTHR34386">
    <property type="entry name" value="GLUTAREDOXIN"/>
    <property type="match status" value="1"/>
</dbReference>
<dbReference type="HOGENOM" id="CLU_026126_7_3_6"/>
<keyword evidence="7" id="KW-1185">Reference proteome</keyword>
<dbReference type="GO" id="GO:0009055">
    <property type="term" value="F:electron transfer activity"/>
    <property type="evidence" value="ECO:0007669"/>
    <property type="project" value="TreeGrafter"/>
</dbReference>
<keyword evidence="3 4" id="KW-0249">Electron transport</keyword>
<dbReference type="NCBIfam" id="TIGR02181">
    <property type="entry name" value="GRX_bact"/>
    <property type="match status" value="1"/>
</dbReference>
<dbReference type="SUPFAM" id="SSF52833">
    <property type="entry name" value="Thioredoxin-like"/>
    <property type="match status" value="1"/>
</dbReference>
<dbReference type="InterPro" id="IPR002109">
    <property type="entry name" value="Glutaredoxin"/>
</dbReference>
<reference evidence="6 7" key="1">
    <citation type="journal article" date="2002" name="Nat. Genet.">
        <title>Genome sequence of the endocellular obligate symbiont of tsetse flies, Wigglesworthia glossinidia.</title>
        <authorList>
            <person name="Akman L."/>
            <person name="Yamashita A."/>
            <person name="Watanabe H."/>
            <person name="Oshima K."/>
            <person name="Shiba T."/>
            <person name="Hattori M."/>
            <person name="Aksoy S."/>
        </authorList>
    </citation>
    <scope>NUCLEOTIDE SEQUENCE [LARGE SCALE GENOMIC DNA]</scope>
</reference>
<evidence type="ECO:0000256" key="4">
    <source>
        <dbReference type="RuleBase" id="RU364065"/>
    </source>
</evidence>
<dbReference type="Proteomes" id="UP000000562">
    <property type="component" value="Chromosome"/>
</dbReference>
<dbReference type="STRING" id="36870.gene:10369049"/>
<evidence type="ECO:0000256" key="1">
    <source>
        <dbReference type="ARBA" id="ARBA00007787"/>
    </source>
</evidence>
<organism evidence="6 7">
    <name type="scientific">Wigglesworthia glossinidia brevipalpis</name>
    <dbReference type="NCBI Taxonomy" id="36870"/>
    <lineage>
        <taxon>Bacteria</taxon>
        <taxon>Pseudomonadati</taxon>
        <taxon>Pseudomonadota</taxon>
        <taxon>Gammaproteobacteria</taxon>
        <taxon>Enterobacterales</taxon>
        <taxon>Erwiniaceae</taxon>
        <taxon>Wigglesworthia</taxon>
    </lineage>
</organism>
<name>Q8D215_WIGBR</name>
<dbReference type="GO" id="GO:0045454">
    <property type="term" value="P:cell redox homeostasis"/>
    <property type="evidence" value="ECO:0007669"/>
    <property type="project" value="InterPro"/>
</dbReference>
<dbReference type="EMBL" id="BA000021">
    <property type="protein sequence ID" value="BAC24686.1"/>
    <property type="molecule type" value="Genomic_DNA"/>
</dbReference>
<dbReference type="InterPro" id="IPR051548">
    <property type="entry name" value="Grx-like_ET"/>
</dbReference>
<dbReference type="InterPro" id="IPR036249">
    <property type="entry name" value="Thioredoxin-like_sf"/>
</dbReference>
<sequence length="77" mass="8937">MKNVEIYIKSTCSFCVKAKNLLKQNNIKFKEIFVENSTANLSKMIKRSKKTTVPQIFINKVHIGGYEDLIIFLKKNI</sequence>
<dbReference type="GO" id="GO:0015038">
    <property type="term" value="F:glutathione disulfide oxidoreductase activity"/>
    <property type="evidence" value="ECO:0007669"/>
    <property type="project" value="UniProtKB-UniRule"/>
</dbReference>
<keyword evidence="2 4" id="KW-0813">Transport</keyword>
<evidence type="ECO:0000313" key="7">
    <source>
        <dbReference type="Proteomes" id="UP000000562"/>
    </source>
</evidence>
<dbReference type="eggNOG" id="COG0695">
    <property type="taxonomic scope" value="Bacteria"/>
</dbReference>
<dbReference type="PROSITE" id="PS51354">
    <property type="entry name" value="GLUTAREDOXIN_2"/>
    <property type="match status" value="1"/>
</dbReference>
<keyword evidence="4" id="KW-0676">Redox-active center</keyword>
<evidence type="ECO:0000259" key="5">
    <source>
        <dbReference type="Pfam" id="PF00462"/>
    </source>
</evidence>
<comment type="function">
    <text evidence="4">Has a glutathione-disulfide oxidoreductase activity in the presence of NADPH and glutathione reductase. Reduces low molecular weight disulfides and proteins.</text>
</comment>
<dbReference type="PANTHER" id="PTHR34386:SF1">
    <property type="entry name" value="GLUTAREDOXIN-LIKE PROTEIN NRDH"/>
    <property type="match status" value="1"/>
</dbReference>
<keyword evidence="4" id="KW-0963">Cytoplasm</keyword>
<feature type="domain" description="Glutaredoxin" evidence="5">
    <location>
        <begin position="4"/>
        <end position="63"/>
    </location>
</feature>
<dbReference type="AlphaFoldDB" id="Q8D215"/>
<dbReference type="Gene3D" id="3.40.30.10">
    <property type="entry name" value="Glutaredoxin"/>
    <property type="match status" value="1"/>
</dbReference>
<proteinExistence type="inferred from homology"/>
<evidence type="ECO:0000256" key="3">
    <source>
        <dbReference type="ARBA" id="ARBA00022982"/>
    </source>
</evidence>
<evidence type="ECO:0000313" key="6">
    <source>
        <dbReference type="EMBL" id="BAC24686.1"/>
    </source>
</evidence>
<dbReference type="CDD" id="cd03418">
    <property type="entry name" value="GRX_GRXb_1_3_like"/>
    <property type="match status" value="1"/>
</dbReference>
<accession>Q8D215</accession>
<comment type="similarity">
    <text evidence="1 4">Belongs to the glutaredoxin family.</text>
</comment>
<evidence type="ECO:0000256" key="2">
    <source>
        <dbReference type="ARBA" id="ARBA00022448"/>
    </source>
</evidence>
<gene>
    <name evidence="6" type="primary">grxC</name>
</gene>
<dbReference type="Pfam" id="PF00462">
    <property type="entry name" value="Glutaredoxin"/>
    <property type="match status" value="1"/>
</dbReference>
<dbReference type="OrthoDB" id="9814618at2"/>
<dbReference type="PRINTS" id="PR00160">
    <property type="entry name" value="GLUTAREDOXIN"/>
</dbReference>
<dbReference type="KEGG" id="wbr:grxC"/>
<dbReference type="InterPro" id="IPR014025">
    <property type="entry name" value="Glutaredoxin_subgr"/>
</dbReference>
<dbReference type="InterPro" id="IPR011900">
    <property type="entry name" value="GRX_bact"/>
</dbReference>